<sequence>YRKIPPFGRGTIRRFPGNVCDMKQLAARDFEDMLQCAIPVFEGILPDEEHNLILLDMLFYLANWHGLAKLRLHTDDSLDQLEHATFDLSASVRKFLRHVCPFYDTRELPNETSARGRRALTKSAIQAARSKGKGRAADVSVDAKRKKLNVNTYKFHVLGDYVNHIRRYGTTDSYNSLHVSHSEIIPFPDSSFTVRTRALLLKTRLSIHWQKTRLHVACHDSAQCTQPLYSQTTPFSR</sequence>
<feature type="non-terminal residue" evidence="1">
    <location>
        <position position="1"/>
    </location>
</feature>
<dbReference type="GeneID" id="19208630"/>
<proteinExistence type="predicted"/>
<name>R7SDP0_CONPW</name>
<accession>R7SDP0</accession>
<gene>
    <name evidence="1" type="ORF">CONPUDRAFT_68210</name>
</gene>
<dbReference type="Proteomes" id="UP000053558">
    <property type="component" value="Unassembled WGS sequence"/>
</dbReference>
<dbReference type="OrthoDB" id="3269417at2759"/>
<evidence type="ECO:0000313" key="1">
    <source>
        <dbReference type="EMBL" id="EIW73877.1"/>
    </source>
</evidence>
<reference evidence="2" key="1">
    <citation type="journal article" date="2012" name="Science">
        <title>The Paleozoic origin of enzymatic lignin decomposition reconstructed from 31 fungal genomes.</title>
        <authorList>
            <person name="Floudas D."/>
            <person name="Binder M."/>
            <person name="Riley R."/>
            <person name="Barry K."/>
            <person name="Blanchette R.A."/>
            <person name="Henrissat B."/>
            <person name="Martinez A.T."/>
            <person name="Otillar R."/>
            <person name="Spatafora J.W."/>
            <person name="Yadav J.S."/>
            <person name="Aerts A."/>
            <person name="Benoit I."/>
            <person name="Boyd A."/>
            <person name="Carlson A."/>
            <person name="Copeland A."/>
            <person name="Coutinho P.M."/>
            <person name="de Vries R.P."/>
            <person name="Ferreira P."/>
            <person name="Findley K."/>
            <person name="Foster B."/>
            <person name="Gaskell J."/>
            <person name="Glotzer D."/>
            <person name="Gorecki P."/>
            <person name="Heitman J."/>
            <person name="Hesse C."/>
            <person name="Hori C."/>
            <person name="Igarashi K."/>
            <person name="Jurgens J.A."/>
            <person name="Kallen N."/>
            <person name="Kersten P."/>
            <person name="Kohler A."/>
            <person name="Kuees U."/>
            <person name="Kumar T.K.A."/>
            <person name="Kuo A."/>
            <person name="LaButti K."/>
            <person name="Larrondo L.F."/>
            <person name="Lindquist E."/>
            <person name="Ling A."/>
            <person name="Lombard V."/>
            <person name="Lucas S."/>
            <person name="Lundell T."/>
            <person name="Martin R."/>
            <person name="McLaughlin D.J."/>
            <person name="Morgenstern I."/>
            <person name="Morin E."/>
            <person name="Murat C."/>
            <person name="Nagy L.G."/>
            <person name="Nolan M."/>
            <person name="Ohm R.A."/>
            <person name="Patyshakuliyeva A."/>
            <person name="Rokas A."/>
            <person name="Ruiz-Duenas F.J."/>
            <person name="Sabat G."/>
            <person name="Salamov A."/>
            <person name="Samejima M."/>
            <person name="Schmutz J."/>
            <person name="Slot J.C."/>
            <person name="St John F."/>
            <person name="Stenlid J."/>
            <person name="Sun H."/>
            <person name="Sun S."/>
            <person name="Syed K."/>
            <person name="Tsang A."/>
            <person name="Wiebenga A."/>
            <person name="Young D."/>
            <person name="Pisabarro A."/>
            <person name="Eastwood D.C."/>
            <person name="Martin F."/>
            <person name="Cullen D."/>
            <person name="Grigoriev I.V."/>
            <person name="Hibbett D.S."/>
        </authorList>
    </citation>
    <scope>NUCLEOTIDE SEQUENCE [LARGE SCALE GENOMIC DNA]</scope>
    <source>
        <strain evidence="2">RWD-64-598 SS2</strain>
    </source>
</reference>
<evidence type="ECO:0000313" key="2">
    <source>
        <dbReference type="Proteomes" id="UP000053558"/>
    </source>
</evidence>
<dbReference type="RefSeq" id="XP_007775945.1">
    <property type="nucleotide sequence ID" value="XM_007777755.1"/>
</dbReference>
<protein>
    <submittedName>
        <fullName evidence="1">Uncharacterized protein</fullName>
    </submittedName>
</protein>
<dbReference type="EMBL" id="JH711612">
    <property type="protein sequence ID" value="EIW73877.1"/>
    <property type="molecule type" value="Genomic_DNA"/>
</dbReference>
<dbReference type="KEGG" id="cput:CONPUDRAFT_68210"/>
<keyword evidence="2" id="KW-1185">Reference proteome</keyword>
<organism evidence="1 2">
    <name type="scientific">Coniophora puteana (strain RWD-64-598)</name>
    <name type="common">Brown rot fungus</name>
    <dbReference type="NCBI Taxonomy" id="741705"/>
    <lineage>
        <taxon>Eukaryota</taxon>
        <taxon>Fungi</taxon>
        <taxon>Dikarya</taxon>
        <taxon>Basidiomycota</taxon>
        <taxon>Agaricomycotina</taxon>
        <taxon>Agaricomycetes</taxon>
        <taxon>Agaricomycetidae</taxon>
        <taxon>Boletales</taxon>
        <taxon>Coniophorineae</taxon>
        <taxon>Coniophoraceae</taxon>
        <taxon>Coniophora</taxon>
    </lineage>
</organism>
<dbReference type="OMA" id="FYLANWH"/>
<dbReference type="AlphaFoldDB" id="R7SDP0"/>